<protein>
    <submittedName>
        <fullName evidence="1">Uncharacterized protein</fullName>
    </submittedName>
</protein>
<keyword evidence="2" id="KW-1185">Reference proteome</keyword>
<accession>A0A443PF51</accession>
<proteinExistence type="predicted"/>
<dbReference type="OrthoDB" id="10639966at2759"/>
<gene>
    <name evidence="1" type="ORF">CKAN_01845200</name>
</gene>
<dbReference type="AlphaFoldDB" id="A0A443PF51"/>
<dbReference type="Proteomes" id="UP000283530">
    <property type="component" value="Unassembled WGS sequence"/>
</dbReference>
<comment type="caution">
    <text evidence="1">The sequence shown here is derived from an EMBL/GenBank/DDBJ whole genome shotgun (WGS) entry which is preliminary data.</text>
</comment>
<evidence type="ECO:0000313" key="2">
    <source>
        <dbReference type="Proteomes" id="UP000283530"/>
    </source>
</evidence>
<dbReference type="EMBL" id="QPKB01000007">
    <property type="protein sequence ID" value="RWR89397.1"/>
    <property type="molecule type" value="Genomic_DNA"/>
</dbReference>
<reference evidence="1 2" key="1">
    <citation type="journal article" date="2019" name="Nat. Plants">
        <title>Stout camphor tree genome fills gaps in understanding of flowering plant genome evolution.</title>
        <authorList>
            <person name="Chaw S.M."/>
            <person name="Liu Y.C."/>
            <person name="Wu Y.W."/>
            <person name="Wang H.Y."/>
            <person name="Lin C.I."/>
            <person name="Wu C.S."/>
            <person name="Ke H.M."/>
            <person name="Chang L.Y."/>
            <person name="Hsu C.Y."/>
            <person name="Yang H.T."/>
            <person name="Sudianto E."/>
            <person name="Hsu M.H."/>
            <person name="Wu K.P."/>
            <person name="Wang L.N."/>
            <person name="Leebens-Mack J.H."/>
            <person name="Tsai I.J."/>
        </authorList>
    </citation>
    <scope>NUCLEOTIDE SEQUENCE [LARGE SCALE GENOMIC DNA]</scope>
    <source>
        <strain evidence="2">cv. Chaw 1501</strain>
        <tissue evidence="1">Young leaves</tissue>
    </source>
</reference>
<name>A0A443PF51_9MAGN</name>
<organism evidence="1 2">
    <name type="scientific">Cinnamomum micranthum f. kanehirae</name>
    <dbReference type="NCBI Taxonomy" id="337451"/>
    <lineage>
        <taxon>Eukaryota</taxon>
        <taxon>Viridiplantae</taxon>
        <taxon>Streptophyta</taxon>
        <taxon>Embryophyta</taxon>
        <taxon>Tracheophyta</taxon>
        <taxon>Spermatophyta</taxon>
        <taxon>Magnoliopsida</taxon>
        <taxon>Magnoliidae</taxon>
        <taxon>Laurales</taxon>
        <taxon>Lauraceae</taxon>
        <taxon>Cinnamomum</taxon>
    </lineage>
</organism>
<sequence length="187" mass="20732">MAWDMLISPYTLKHILAMGRPGYRYPMIYSVMMFTPRQHPPPWQLELIIVELACEDGGGNACEWDAHKPPLRDLLYLLMSLAIGEYGKGFGIVDVELIHSWRYDVSGGDKPNRNIGSGEPWAGKWASEPKNWLTKELKMQGTMARTHVRKVTTGRFGSSVTGTVNATCSTGELSGSGEKASCYSCSQ</sequence>
<evidence type="ECO:0000313" key="1">
    <source>
        <dbReference type="EMBL" id="RWR89397.1"/>
    </source>
</evidence>